<evidence type="ECO:0000313" key="2">
    <source>
        <dbReference type="Proteomes" id="UP001234202"/>
    </source>
</evidence>
<proteinExistence type="predicted"/>
<sequence length="296" mass="32374">MDIPTLAVAAAWSLLTLAATMLSGPYAHSLVMNNPEFVVSMFNNPVQIEDVPETDIPVEERATAKLLPAEGAATCGESDSSSAAILRASSQGPVDMQVTLHGASPPIILTYMSGDKLWRSDNSEQSAWIALFQAAMLFYAKEDGDMTGQPTTEGPEPNYREKGPWSNVKGVESIDGSKDYERQFDSDAKVQDCKRLDRMLFLATGKPTSHKGVQYVGDVELRNILGAMSGSPVLVIPKGIEGNYLPSGRIWIGKKPAAQGAWTFYNPVERKYRDATIQQLRDSVQDIIYFDDHSPL</sequence>
<accession>A0ACC2XVR2</accession>
<organism evidence="1 2">
    <name type="scientific">Naganishia onofrii</name>
    <dbReference type="NCBI Taxonomy" id="1851511"/>
    <lineage>
        <taxon>Eukaryota</taxon>
        <taxon>Fungi</taxon>
        <taxon>Dikarya</taxon>
        <taxon>Basidiomycota</taxon>
        <taxon>Agaricomycotina</taxon>
        <taxon>Tremellomycetes</taxon>
        <taxon>Filobasidiales</taxon>
        <taxon>Filobasidiaceae</taxon>
        <taxon>Naganishia</taxon>
    </lineage>
</organism>
<dbReference type="EMBL" id="JASBWV010000002">
    <property type="protein sequence ID" value="KAJ9127594.1"/>
    <property type="molecule type" value="Genomic_DNA"/>
</dbReference>
<keyword evidence="2" id="KW-1185">Reference proteome</keyword>
<reference evidence="1" key="1">
    <citation type="submission" date="2023-04" db="EMBL/GenBank/DDBJ databases">
        <title>Draft Genome sequencing of Naganishia species isolated from polar environments using Oxford Nanopore Technology.</title>
        <authorList>
            <person name="Leo P."/>
            <person name="Venkateswaran K."/>
        </authorList>
    </citation>
    <scope>NUCLEOTIDE SEQUENCE</scope>
    <source>
        <strain evidence="1">DBVPG 5303</strain>
    </source>
</reference>
<dbReference type="Proteomes" id="UP001234202">
    <property type="component" value="Unassembled WGS sequence"/>
</dbReference>
<comment type="caution">
    <text evidence="1">The sequence shown here is derived from an EMBL/GenBank/DDBJ whole genome shotgun (WGS) entry which is preliminary data.</text>
</comment>
<evidence type="ECO:0000313" key="1">
    <source>
        <dbReference type="EMBL" id="KAJ9127594.1"/>
    </source>
</evidence>
<protein>
    <submittedName>
        <fullName evidence="1">Uncharacterized protein</fullName>
    </submittedName>
</protein>
<name>A0ACC2XVR2_9TREE</name>
<gene>
    <name evidence="1" type="ORF">QFC24_001004</name>
</gene>